<dbReference type="GO" id="GO:0016020">
    <property type="term" value="C:membrane"/>
    <property type="evidence" value="ECO:0007669"/>
    <property type="project" value="InterPro"/>
</dbReference>
<keyword evidence="7" id="KW-0418">Kinase</keyword>
<dbReference type="EMBL" id="JXBZ01000008">
    <property type="protein sequence ID" value="KJY48579.1"/>
    <property type="molecule type" value="Genomic_DNA"/>
</dbReference>
<keyword evidence="8" id="KW-1185">Reference proteome</keyword>
<dbReference type="GO" id="GO:0047324">
    <property type="term" value="F:phosphoenolpyruvate-glycerone phosphotransferase activity"/>
    <property type="evidence" value="ECO:0007669"/>
    <property type="project" value="UniProtKB-EC"/>
</dbReference>
<evidence type="ECO:0000256" key="2">
    <source>
        <dbReference type="ARBA" id="ARBA00002788"/>
    </source>
</evidence>
<evidence type="ECO:0000256" key="1">
    <source>
        <dbReference type="ARBA" id="ARBA00001113"/>
    </source>
</evidence>
<dbReference type="InterPro" id="IPR012844">
    <property type="entry name" value="DhaM_N"/>
</dbReference>
<dbReference type="AlphaFoldDB" id="A0A0F4KRG1"/>
<keyword evidence="4" id="KW-0808">Transferase</keyword>
<comment type="subunit">
    <text evidence="5">Homodimer. The dihydroxyacetone kinase complex is composed of a homodimer of DhaM, a homodimer of DhaK and the subunit DhaL.</text>
</comment>
<dbReference type="SUPFAM" id="SSF53062">
    <property type="entry name" value="PTS system fructose IIA component-like"/>
    <property type="match status" value="1"/>
</dbReference>
<dbReference type="OrthoDB" id="7065393at2"/>
<dbReference type="PANTHER" id="PTHR38594:SF1">
    <property type="entry name" value="PEP-DEPENDENT DIHYDROXYACETONE KINASE, PHOSPHORYL DONOR SUBUNIT DHAM"/>
    <property type="match status" value="1"/>
</dbReference>
<dbReference type="NCBIfam" id="TIGR02364">
    <property type="entry name" value="dha_pts"/>
    <property type="match status" value="1"/>
</dbReference>
<dbReference type="STRING" id="1218508.JG29_09810"/>
<proteinExistence type="predicted"/>
<dbReference type="RefSeq" id="WP_045922843.1">
    <property type="nucleotide sequence ID" value="NZ_JAAEEA010000001.1"/>
</dbReference>
<evidence type="ECO:0000313" key="8">
    <source>
        <dbReference type="Proteomes" id="UP000033695"/>
    </source>
</evidence>
<dbReference type="HOGENOM" id="CLU_045361_1_0_9"/>
<dbReference type="InterPro" id="IPR039643">
    <property type="entry name" value="DhaM"/>
</dbReference>
<dbReference type="Gene3D" id="3.40.50.510">
    <property type="entry name" value="Phosphotransferase system, mannose-type IIA component"/>
    <property type="match status" value="1"/>
</dbReference>
<name>A0A0F4KRG1_9LACO</name>
<evidence type="ECO:0000256" key="3">
    <source>
        <dbReference type="ARBA" id="ARBA00012095"/>
    </source>
</evidence>
<comment type="function">
    <text evidence="2">Component of the dihydroxyacetone kinase complex, which is responsible for the phosphoenolpyruvate (PEP)-dependent phosphorylation of dihydroxyacetone. DhaM serves as the phosphoryl donor. Is phosphorylated by phosphoenolpyruvate in an EI- and HPr-dependent reaction, and a phosphorelay system on histidine residues finally leads to phosphoryl transfer to DhaL and dihydroxyacetone.</text>
</comment>
<accession>A0A0F4KRG1</accession>
<gene>
    <name evidence="7" type="ORF">JG29_09810</name>
</gene>
<dbReference type="PANTHER" id="PTHR38594">
    <property type="entry name" value="PEP-DEPENDENT DIHYDROXYACETONE KINASE, PHOSPHORYL DONOR SUBUNIT DHAM"/>
    <property type="match status" value="1"/>
</dbReference>
<dbReference type="Pfam" id="PF03610">
    <property type="entry name" value="EIIA-man"/>
    <property type="match status" value="1"/>
</dbReference>
<evidence type="ECO:0000313" key="7">
    <source>
        <dbReference type="EMBL" id="KJY48579.1"/>
    </source>
</evidence>
<organism evidence="7 8">
    <name type="scientific">Bombilactobacillus mellis</name>
    <dbReference type="NCBI Taxonomy" id="1218508"/>
    <lineage>
        <taxon>Bacteria</taxon>
        <taxon>Bacillati</taxon>
        <taxon>Bacillota</taxon>
        <taxon>Bacilli</taxon>
        <taxon>Lactobacillales</taxon>
        <taxon>Lactobacillaceae</taxon>
        <taxon>Bombilactobacillus</taxon>
    </lineage>
</organism>
<dbReference type="EC" id="2.7.1.121" evidence="3"/>
<dbReference type="PROSITE" id="PS51096">
    <property type="entry name" value="PTS_EIIA_TYPE_4"/>
    <property type="match status" value="1"/>
</dbReference>
<protein>
    <recommendedName>
        <fullName evidence="3">phosphoenolpyruvate--glycerone phosphotransferase</fullName>
        <ecNumber evidence="3">2.7.1.121</ecNumber>
    </recommendedName>
</protein>
<dbReference type="InterPro" id="IPR004701">
    <property type="entry name" value="PTS_EIIA_man-typ"/>
</dbReference>
<sequence length="123" mass="13288">MKYGILIVSHVPEIAQGVAQLVAQAAPDISITYTGGTEEGQLGSSFELIQQAVQQNQGAEILAFYDLGSSKMNLEMVQETTTKVIHKFDVALVEGAYTAGTLAQIDSSWTTISQSLKKLQLRK</sequence>
<evidence type="ECO:0000256" key="4">
    <source>
        <dbReference type="ARBA" id="ARBA00022679"/>
    </source>
</evidence>
<dbReference type="GO" id="GO:0009401">
    <property type="term" value="P:phosphoenolpyruvate-dependent sugar phosphotransferase system"/>
    <property type="evidence" value="ECO:0007669"/>
    <property type="project" value="InterPro"/>
</dbReference>
<evidence type="ECO:0000259" key="6">
    <source>
        <dbReference type="PROSITE" id="PS51096"/>
    </source>
</evidence>
<dbReference type="GO" id="GO:0019563">
    <property type="term" value="P:glycerol catabolic process"/>
    <property type="evidence" value="ECO:0007669"/>
    <property type="project" value="InterPro"/>
</dbReference>
<dbReference type="Proteomes" id="UP000033695">
    <property type="component" value="Unassembled WGS sequence"/>
</dbReference>
<comment type="catalytic activity">
    <reaction evidence="1">
        <text>dihydroxyacetone + phosphoenolpyruvate = dihydroxyacetone phosphate + pyruvate</text>
        <dbReference type="Rhea" id="RHEA:18381"/>
        <dbReference type="ChEBI" id="CHEBI:15361"/>
        <dbReference type="ChEBI" id="CHEBI:16016"/>
        <dbReference type="ChEBI" id="CHEBI:57642"/>
        <dbReference type="ChEBI" id="CHEBI:58702"/>
        <dbReference type="EC" id="2.7.1.121"/>
    </reaction>
</comment>
<comment type="caution">
    <text evidence="7">The sequence shown here is derived from an EMBL/GenBank/DDBJ whole genome shotgun (WGS) entry which is preliminary data.</text>
</comment>
<dbReference type="InterPro" id="IPR036662">
    <property type="entry name" value="PTS_EIIA_man-typ_sf"/>
</dbReference>
<dbReference type="PATRIC" id="fig|1218508.4.peg.966"/>
<reference evidence="7 8" key="1">
    <citation type="submission" date="2014-12" db="EMBL/GenBank/DDBJ databases">
        <title>Comparative genomics of the lactic acid bacteria isolated from the honey bee gut.</title>
        <authorList>
            <person name="Ellegaard K.M."/>
            <person name="Tamarit D."/>
            <person name="Javelind E."/>
            <person name="Olofsson T."/>
            <person name="Andersson S.G."/>
            <person name="Vasquez A."/>
        </authorList>
    </citation>
    <scope>NUCLEOTIDE SEQUENCE [LARGE SCALE GENOMIC DNA]</scope>
    <source>
        <strain evidence="7 8">Hon2</strain>
    </source>
</reference>
<evidence type="ECO:0000256" key="5">
    <source>
        <dbReference type="ARBA" id="ARBA00046577"/>
    </source>
</evidence>
<feature type="domain" description="PTS EIIA type-4" evidence="6">
    <location>
        <begin position="2"/>
        <end position="123"/>
    </location>
</feature>